<reference evidence="8 9" key="1">
    <citation type="journal article" date="2018" name="Mol. Plant">
        <title>The genome of Artemisia annua provides insight into the evolution of Asteraceae family and artemisinin biosynthesis.</title>
        <authorList>
            <person name="Shen Q."/>
            <person name="Zhang L."/>
            <person name="Liao Z."/>
            <person name="Wang S."/>
            <person name="Yan T."/>
            <person name="Shi P."/>
            <person name="Liu M."/>
            <person name="Fu X."/>
            <person name="Pan Q."/>
            <person name="Wang Y."/>
            <person name="Lv Z."/>
            <person name="Lu X."/>
            <person name="Zhang F."/>
            <person name="Jiang W."/>
            <person name="Ma Y."/>
            <person name="Chen M."/>
            <person name="Hao X."/>
            <person name="Li L."/>
            <person name="Tang Y."/>
            <person name="Lv G."/>
            <person name="Zhou Y."/>
            <person name="Sun X."/>
            <person name="Brodelius P.E."/>
            <person name="Rose J.K.C."/>
            <person name="Tang K."/>
        </authorList>
    </citation>
    <scope>NUCLEOTIDE SEQUENCE [LARGE SCALE GENOMIC DNA]</scope>
    <source>
        <strain evidence="9">cv. Huhao1</strain>
        <tissue evidence="8">Leaf</tissue>
    </source>
</reference>
<proteinExistence type="inferred from homology"/>
<feature type="transmembrane region" description="Helical" evidence="6">
    <location>
        <begin position="282"/>
        <end position="302"/>
    </location>
</feature>
<dbReference type="STRING" id="35608.A0A2U1MBA2"/>
<sequence>MAGDERHFCSKDVLLIATLVAMQCVTVGINTLYKAATLQGMKYHVFMVYCYGVATFILLPAPFFSYRSRMLPPVNFSILSKIILLGIIGFVAMTMGLSGINYSSPTLASAISNLLPAFTFILAVIFRMETLSFSKNSTRAKILGTIVSITGAFVGTLYKGPQLIWSLPPLHSHSRSVSIGSSQDDWVLGGLLLSAENILLTYFYILQTQILKEYPAKLTVVFFYDLVVCILSAITGCFTEPDSSAWKIKPDITLVTILCAGVFGSCLNNSIHSWALHLKGPLFVAMFKPLSIAIAVVMGIIFLGDNLYLGSVVGATVISIGFYMVMWGKAREDTMIDEVIILDSSLTTRLPLLLYKDEDMASR</sequence>
<comment type="caution">
    <text evidence="8">The sequence shown here is derived from an EMBL/GenBank/DDBJ whole genome shotgun (WGS) entry which is preliminary data.</text>
</comment>
<feature type="transmembrane region" description="Helical" evidence="6">
    <location>
        <begin position="308"/>
        <end position="326"/>
    </location>
</feature>
<feature type="transmembrane region" description="Helical" evidence="6">
    <location>
        <begin position="78"/>
        <end position="100"/>
    </location>
</feature>
<comment type="subcellular location">
    <subcellularLocation>
        <location evidence="1 6">Membrane</location>
        <topology evidence="1 6">Multi-pass membrane protein</topology>
    </subcellularLocation>
</comment>
<keyword evidence="9" id="KW-1185">Reference proteome</keyword>
<dbReference type="GO" id="GO:0016020">
    <property type="term" value="C:membrane"/>
    <property type="evidence" value="ECO:0007669"/>
    <property type="project" value="UniProtKB-SubCell"/>
</dbReference>
<evidence type="ECO:0000256" key="3">
    <source>
        <dbReference type="ARBA" id="ARBA00022692"/>
    </source>
</evidence>
<evidence type="ECO:0000259" key="7">
    <source>
        <dbReference type="Pfam" id="PF00892"/>
    </source>
</evidence>
<evidence type="ECO:0000256" key="5">
    <source>
        <dbReference type="ARBA" id="ARBA00023136"/>
    </source>
</evidence>
<keyword evidence="5 6" id="KW-0472">Membrane</keyword>
<organism evidence="8 9">
    <name type="scientific">Artemisia annua</name>
    <name type="common">Sweet wormwood</name>
    <dbReference type="NCBI Taxonomy" id="35608"/>
    <lineage>
        <taxon>Eukaryota</taxon>
        <taxon>Viridiplantae</taxon>
        <taxon>Streptophyta</taxon>
        <taxon>Embryophyta</taxon>
        <taxon>Tracheophyta</taxon>
        <taxon>Spermatophyta</taxon>
        <taxon>Magnoliopsida</taxon>
        <taxon>eudicotyledons</taxon>
        <taxon>Gunneridae</taxon>
        <taxon>Pentapetalae</taxon>
        <taxon>asterids</taxon>
        <taxon>campanulids</taxon>
        <taxon>Asterales</taxon>
        <taxon>Asteraceae</taxon>
        <taxon>Asteroideae</taxon>
        <taxon>Anthemideae</taxon>
        <taxon>Artemisiinae</taxon>
        <taxon>Artemisia</taxon>
    </lineage>
</organism>
<dbReference type="OrthoDB" id="1728340at2759"/>
<feature type="transmembrane region" description="Helical" evidence="6">
    <location>
        <begin position="140"/>
        <end position="158"/>
    </location>
</feature>
<feature type="transmembrane region" description="Helical" evidence="6">
    <location>
        <begin position="218"/>
        <end position="239"/>
    </location>
</feature>
<gene>
    <name evidence="8" type="ORF">CTI12_AA397290</name>
</gene>
<accession>A0A2U1MBA2</accession>
<dbReference type="InterPro" id="IPR037185">
    <property type="entry name" value="EmrE-like"/>
</dbReference>
<protein>
    <recommendedName>
        <fullName evidence="6">WAT1-related protein</fullName>
    </recommendedName>
</protein>
<dbReference type="EMBL" id="PKPP01005869">
    <property type="protein sequence ID" value="PWA58535.1"/>
    <property type="molecule type" value="Genomic_DNA"/>
</dbReference>
<keyword evidence="3 6" id="KW-0812">Transmembrane</keyword>
<dbReference type="GO" id="GO:0022857">
    <property type="term" value="F:transmembrane transporter activity"/>
    <property type="evidence" value="ECO:0007669"/>
    <property type="project" value="InterPro"/>
</dbReference>
<dbReference type="InterPro" id="IPR030184">
    <property type="entry name" value="WAT1-related"/>
</dbReference>
<evidence type="ECO:0000313" key="9">
    <source>
        <dbReference type="Proteomes" id="UP000245207"/>
    </source>
</evidence>
<feature type="transmembrane region" description="Helical" evidence="6">
    <location>
        <begin position="251"/>
        <end position="270"/>
    </location>
</feature>
<dbReference type="SUPFAM" id="SSF103481">
    <property type="entry name" value="Multidrug resistance efflux transporter EmrE"/>
    <property type="match status" value="2"/>
</dbReference>
<evidence type="ECO:0000256" key="6">
    <source>
        <dbReference type="RuleBase" id="RU363077"/>
    </source>
</evidence>
<feature type="domain" description="EamA" evidence="7">
    <location>
        <begin position="18"/>
        <end position="154"/>
    </location>
</feature>
<evidence type="ECO:0000256" key="1">
    <source>
        <dbReference type="ARBA" id="ARBA00004141"/>
    </source>
</evidence>
<dbReference type="Proteomes" id="UP000245207">
    <property type="component" value="Unassembled WGS sequence"/>
</dbReference>
<feature type="transmembrane region" description="Helical" evidence="6">
    <location>
        <begin position="12"/>
        <end position="33"/>
    </location>
</feature>
<comment type="similarity">
    <text evidence="2 6">Belongs to the drug/metabolite transporter (DMT) superfamily. Plant drug/metabolite exporter (P-DME) (TC 2.A.7.4) family.</text>
</comment>
<name>A0A2U1MBA2_ARTAN</name>
<dbReference type="Pfam" id="PF00892">
    <property type="entry name" value="EamA"/>
    <property type="match status" value="1"/>
</dbReference>
<feature type="transmembrane region" description="Helical" evidence="6">
    <location>
        <begin position="106"/>
        <end position="128"/>
    </location>
</feature>
<evidence type="ECO:0000256" key="4">
    <source>
        <dbReference type="ARBA" id="ARBA00022989"/>
    </source>
</evidence>
<keyword evidence="4 6" id="KW-1133">Transmembrane helix</keyword>
<dbReference type="InterPro" id="IPR000620">
    <property type="entry name" value="EamA_dom"/>
</dbReference>
<evidence type="ECO:0000313" key="8">
    <source>
        <dbReference type="EMBL" id="PWA58535.1"/>
    </source>
</evidence>
<feature type="transmembrane region" description="Helical" evidence="6">
    <location>
        <begin position="45"/>
        <end position="66"/>
    </location>
</feature>
<dbReference type="AlphaFoldDB" id="A0A2U1MBA2"/>
<feature type="transmembrane region" description="Helical" evidence="6">
    <location>
        <begin position="186"/>
        <end position="206"/>
    </location>
</feature>
<dbReference type="PANTHER" id="PTHR31218">
    <property type="entry name" value="WAT1-RELATED PROTEIN"/>
    <property type="match status" value="1"/>
</dbReference>
<evidence type="ECO:0000256" key="2">
    <source>
        <dbReference type="ARBA" id="ARBA00007635"/>
    </source>
</evidence>